<dbReference type="InterPro" id="IPR011032">
    <property type="entry name" value="GroES-like_sf"/>
</dbReference>
<dbReference type="InterPro" id="IPR020843">
    <property type="entry name" value="ER"/>
</dbReference>
<dbReference type="Pfam" id="PF16884">
    <property type="entry name" value="ADH_N_2"/>
    <property type="match status" value="1"/>
</dbReference>
<dbReference type="InterPro" id="IPR041694">
    <property type="entry name" value="ADH_N_2"/>
</dbReference>
<dbReference type="InterPro" id="IPR045010">
    <property type="entry name" value="MDR_fam"/>
</dbReference>
<dbReference type="PANTHER" id="PTHR43205">
    <property type="entry name" value="PROSTAGLANDIN REDUCTASE"/>
    <property type="match status" value="1"/>
</dbReference>
<dbReference type="Gene3D" id="3.90.180.10">
    <property type="entry name" value="Medium-chain alcohol dehydrogenases, catalytic domain"/>
    <property type="match status" value="1"/>
</dbReference>
<dbReference type="Gene3D" id="3.40.50.720">
    <property type="entry name" value="NAD(P)-binding Rossmann-like Domain"/>
    <property type="match status" value="1"/>
</dbReference>
<dbReference type="InterPro" id="IPR036291">
    <property type="entry name" value="NAD(P)-bd_dom_sf"/>
</dbReference>
<dbReference type="EMBL" id="CP092488">
    <property type="protein sequence ID" value="UMB69404.1"/>
    <property type="molecule type" value="Genomic_DNA"/>
</dbReference>
<name>A0ABY3VJ12_9MYCO</name>
<feature type="domain" description="Enoyl reductase (ER)" evidence="2">
    <location>
        <begin position="16"/>
        <end position="330"/>
    </location>
</feature>
<dbReference type="RefSeq" id="WP_240261138.1">
    <property type="nucleotide sequence ID" value="NZ_CP092488.2"/>
</dbReference>
<dbReference type="CDD" id="cd05288">
    <property type="entry name" value="PGDH"/>
    <property type="match status" value="1"/>
</dbReference>
<evidence type="ECO:0000256" key="1">
    <source>
        <dbReference type="ARBA" id="ARBA00023002"/>
    </source>
</evidence>
<evidence type="ECO:0000313" key="4">
    <source>
        <dbReference type="Proteomes" id="UP001055336"/>
    </source>
</evidence>
<dbReference type="PANTHER" id="PTHR43205:SF7">
    <property type="entry name" value="PROSTAGLANDIN REDUCTASE 1"/>
    <property type="match status" value="1"/>
</dbReference>
<proteinExistence type="predicted"/>
<dbReference type="InterPro" id="IPR013149">
    <property type="entry name" value="ADH-like_C"/>
</dbReference>
<sequence length="334" mass="35977">MTTVNVQCRLAARPQETLKATDFDIVEEPKRVANDGQFVVQVSYLSIDPAMRTWMNAGRSYVPPVEIGEVMRALGVGRVVESRHPAFPVGAHVSGIFGVQRYAVSDGTDVNLVDTTLAPAPVYLSALGISGLTAYFGLLDVGRPEPGQTVLVSGAAGSVGSIVGQIARIKGCRAIGIAGGEEKRRWLVEEAGFDAAIDYKSADLRKELKVHAPDGVDVYFDNVGGATLEAALNRLARGARIVLCGAVSQYNDTPRGPANYMQLLVARASMTGFVIFDYAHRYPEGVAQLAKWLKRGELRSHEQIEYGDVADFPETLLKLFRGENTGKLILALGE</sequence>
<keyword evidence="4" id="KW-1185">Reference proteome</keyword>
<keyword evidence="1" id="KW-0560">Oxidoreductase</keyword>
<accession>A0ABY3VJ12</accession>
<evidence type="ECO:0000313" key="3">
    <source>
        <dbReference type="EMBL" id="UMB69404.1"/>
    </source>
</evidence>
<dbReference type="Proteomes" id="UP001055336">
    <property type="component" value="Chromosome"/>
</dbReference>
<dbReference type="SUPFAM" id="SSF51735">
    <property type="entry name" value="NAD(P)-binding Rossmann-fold domains"/>
    <property type="match status" value="1"/>
</dbReference>
<dbReference type="SMART" id="SM00829">
    <property type="entry name" value="PKS_ER"/>
    <property type="match status" value="1"/>
</dbReference>
<gene>
    <name evidence="3" type="ORF">MKK62_24170</name>
</gene>
<protein>
    <submittedName>
        <fullName evidence="3">NADP-dependent oxidoreductase</fullName>
    </submittedName>
</protein>
<dbReference type="SUPFAM" id="SSF50129">
    <property type="entry name" value="GroES-like"/>
    <property type="match status" value="1"/>
</dbReference>
<reference evidence="3" key="1">
    <citation type="submission" date="2022-08" db="EMBL/GenBank/DDBJ databases">
        <title>Whole genome sequencing of non-tuberculosis mycobacteria type-strains.</title>
        <authorList>
            <person name="Igarashi Y."/>
            <person name="Osugi A."/>
            <person name="Mitarai S."/>
        </authorList>
    </citation>
    <scope>NUCLEOTIDE SEQUENCE</scope>
    <source>
        <strain evidence="3">DSM 45127</strain>
    </source>
</reference>
<dbReference type="Pfam" id="PF00107">
    <property type="entry name" value="ADH_zinc_N"/>
    <property type="match status" value="1"/>
</dbReference>
<evidence type="ECO:0000259" key="2">
    <source>
        <dbReference type="SMART" id="SM00829"/>
    </source>
</evidence>
<organism evidence="3 4">
    <name type="scientific">Mycobacterium paraterrae</name>
    <dbReference type="NCBI Taxonomy" id="577492"/>
    <lineage>
        <taxon>Bacteria</taxon>
        <taxon>Bacillati</taxon>
        <taxon>Actinomycetota</taxon>
        <taxon>Actinomycetes</taxon>
        <taxon>Mycobacteriales</taxon>
        <taxon>Mycobacteriaceae</taxon>
        <taxon>Mycobacterium</taxon>
    </lineage>
</organism>